<organism evidence="2 3">
    <name type="scientific">Triparma laevis f. longispina</name>
    <dbReference type="NCBI Taxonomy" id="1714387"/>
    <lineage>
        <taxon>Eukaryota</taxon>
        <taxon>Sar</taxon>
        <taxon>Stramenopiles</taxon>
        <taxon>Ochrophyta</taxon>
        <taxon>Bolidophyceae</taxon>
        <taxon>Parmales</taxon>
        <taxon>Triparmaceae</taxon>
        <taxon>Triparma</taxon>
    </lineage>
</organism>
<keyword evidence="3" id="KW-1185">Reference proteome</keyword>
<name>A0A9W7KUV9_9STRA</name>
<evidence type="ECO:0000256" key="1">
    <source>
        <dbReference type="SAM" id="MobiDB-lite"/>
    </source>
</evidence>
<dbReference type="EMBL" id="BRXW01000178">
    <property type="protein sequence ID" value="GMI12527.1"/>
    <property type="molecule type" value="Genomic_DNA"/>
</dbReference>
<feature type="region of interest" description="Disordered" evidence="1">
    <location>
        <begin position="1"/>
        <end position="24"/>
    </location>
</feature>
<dbReference type="AlphaFoldDB" id="A0A9W7KUV9"/>
<evidence type="ECO:0000313" key="2">
    <source>
        <dbReference type="EMBL" id="GMI12527.1"/>
    </source>
</evidence>
<comment type="caution">
    <text evidence="2">The sequence shown here is derived from an EMBL/GenBank/DDBJ whole genome shotgun (WGS) entry which is preliminary data.</text>
</comment>
<protein>
    <submittedName>
        <fullName evidence="2">Uncharacterized protein</fullName>
    </submittedName>
</protein>
<evidence type="ECO:0000313" key="3">
    <source>
        <dbReference type="Proteomes" id="UP001165122"/>
    </source>
</evidence>
<dbReference type="Proteomes" id="UP001165122">
    <property type="component" value="Unassembled WGS sequence"/>
</dbReference>
<gene>
    <name evidence="2" type="ORF">TrLO_g12974</name>
</gene>
<reference evidence="3" key="1">
    <citation type="journal article" date="2023" name="Commun. Biol.">
        <title>Genome analysis of Parmales, the sister group of diatoms, reveals the evolutionary specialization of diatoms from phago-mixotrophs to photoautotrophs.</title>
        <authorList>
            <person name="Ban H."/>
            <person name="Sato S."/>
            <person name="Yoshikawa S."/>
            <person name="Yamada K."/>
            <person name="Nakamura Y."/>
            <person name="Ichinomiya M."/>
            <person name="Sato N."/>
            <person name="Blanc-Mathieu R."/>
            <person name="Endo H."/>
            <person name="Kuwata A."/>
            <person name="Ogata H."/>
        </authorList>
    </citation>
    <scope>NUCLEOTIDE SEQUENCE [LARGE SCALE GENOMIC DNA]</scope>
    <source>
        <strain evidence="3">NIES 3700</strain>
    </source>
</reference>
<accession>A0A9W7KUV9</accession>
<proteinExistence type="predicted"/>
<sequence>MRKAMETLKQDAAEPKKAISEQGERIMELEDEVKSLKEKEPKVEKLEDAKSLKETTMASSSPTSSIVLIGEFARRWRGALFVASLLPKCLILAKLDSGDGRVEAAGYAF</sequence>